<dbReference type="Proteomes" id="UP000002696">
    <property type="component" value="Chromosome"/>
</dbReference>
<dbReference type="CDD" id="cd10747">
    <property type="entry name" value="DnaJ_C"/>
    <property type="match status" value="1"/>
</dbReference>
<gene>
    <name evidence="4" type="ordered locus">Bresu_1273</name>
</gene>
<dbReference type="PANTHER" id="PTHR43096">
    <property type="entry name" value="DNAJ HOMOLOG 1, MITOCHONDRIAL-RELATED"/>
    <property type="match status" value="1"/>
</dbReference>
<evidence type="ECO:0000256" key="2">
    <source>
        <dbReference type="SAM" id="MobiDB-lite"/>
    </source>
</evidence>
<feature type="domain" description="J" evidence="3">
    <location>
        <begin position="19"/>
        <end position="84"/>
    </location>
</feature>
<name>D9QFA0_BRESC</name>
<dbReference type="STRING" id="633149.Bresu_1273"/>
<dbReference type="GO" id="GO:0005737">
    <property type="term" value="C:cytoplasm"/>
    <property type="evidence" value="ECO:0007669"/>
    <property type="project" value="TreeGrafter"/>
</dbReference>
<dbReference type="AlphaFoldDB" id="D9QFA0"/>
<accession>D9QFA0</accession>
<evidence type="ECO:0000313" key="5">
    <source>
        <dbReference type="Proteomes" id="UP000002696"/>
    </source>
</evidence>
<dbReference type="Pfam" id="PF00226">
    <property type="entry name" value="DnaJ"/>
    <property type="match status" value="1"/>
</dbReference>
<keyword evidence="1" id="KW-0143">Chaperone</keyword>
<proteinExistence type="predicted"/>
<dbReference type="InterPro" id="IPR001623">
    <property type="entry name" value="DnaJ_domain"/>
</dbReference>
<evidence type="ECO:0000256" key="1">
    <source>
        <dbReference type="ARBA" id="ARBA00023186"/>
    </source>
</evidence>
<evidence type="ECO:0000259" key="3">
    <source>
        <dbReference type="PROSITE" id="PS50076"/>
    </source>
</evidence>
<dbReference type="InterPro" id="IPR018253">
    <property type="entry name" value="DnaJ_domain_CS"/>
</dbReference>
<dbReference type="Gene3D" id="1.10.287.110">
    <property type="entry name" value="DnaJ domain"/>
    <property type="match status" value="1"/>
</dbReference>
<organism evidence="4 5">
    <name type="scientific">Brevundimonas subvibrioides (strain ATCC 15264 / DSM 4735 / LMG 14903 / NBRC 16000 / CB 81)</name>
    <name type="common">Caulobacter subvibrioides</name>
    <dbReference type="NCBI Taxonomy" id="633149"/>
    <lineage>
        <taxon>Bacteria</taxon>
        <taxon>Pseudomonadati</taxon>
        <taxon>Pseudomonadota</taxon>
        <taxon>Alphaproteobacteria</taxon>
        <taxon>Caulobacterales</taxon>
        <taxon>Caulobacteraceae</taxon>
        <taxon>Brevundimonas</taxon>
    </lineage>
</organism>
<dbReference type="GO" id="GO:0042026">
    <property type="term" value="P:protein refolding"/>
    <property type="evidence" value="ECO:0007669"/>
    <property type="project" value="TreeGrafter"/>
</dbReference>
<dbReference type="InParanoid" id="D9QFA0"/>
<dbReference type="eggNOG" id="COG0484">
    <property type="taxonomic scope" value="Bacteria"/>
</dbReference>
<keyword evidence="4" id="KW-0346">Stress response</keyword>
<sequence length="320" mass="33095">MRRGRHLLSDGAANGVAGDPYKELGVSRGASAAEIKAAFRKLAKELHPDKNPGDAKAEERFKRASAAFDILSDPEKKAQYDAGRIDADGQQKYGGGYGGGAPGGSSGGFGGFGAGGPGGRAAFEDIDLEEIFGRFGGGGTARGPGRGMGRGQDVRATLEISLEDSIGGATRRIQFSDGRTLDVTIPKGATSGQTIRLRGQGAPGRTEAGDALIELKIATHPVFKVDGADLTMDLPISVPDAVLGGKVECPTPDGTVSVTVPKGSNSGQTLRLKGKGAFAGGSRGDLKARLIVTLPETVDPILQRIAEDWRNSRPYRPGKS</sequence>
<evidence type="ECO:0000313" key="4">
    <source>
        <dbReference type="EMBL" id="ADL00585.1"/>
    </source>
</evidence>
<dbReference type="Pfam" id="PF01556">
    <property type="entry name" value="DnaJ_C"/>
    <property type="match status" value="1"/>
</dbReference>
<dbReference type="GO" id="GO:0051082">
    <property type="term" value="F:unfolded protein binding"/>
    <property type="evidence" value="ECO:0007669"/>
    <property type="project" value="InterPro"/>
</dbReference>
<dbReference type="CDD" id="cd06257">
    <property type="entry name" value="DnaJ"/>
    <property type="match status" value="1"/>
</dbReference>
<dbReference type="KEGG" id="bsb:Bresu_1273"/>
<dbReference type="InterPro" id="IPR008971">
    <property type="entry name" value="HSP40/DnaJ_pept-bd"/>
</dbReference>
<dbReference type="InterPro" id="IPR002939">
    <property type="entry name" value="DnaJ_C"/>
</dbReference>
<dbReference type="PANTHER" id="PTHR43096:SF48">
    <property type="entry name" value="CHAPERONE PROTEIN DNAJ"/>
    <property type="match status" value="1"/>
</dbReference>
<dbReference type="PROSITE" id="PS50076">
    <property type="entry name" value="DNAJ_2"/>
    <property type="match status" value="1"/>
</dbReference>
<protein>
    <submittedName>
        <fullName evidence="4">Heat shock protein DnaJ domain protein</fullName>
    </submittedName>
</protein>
<dbReference type="EMBL" id="CP002102">
    <property type="protein sequence ID" value="ADL00585.1"/>
    <property type="molecule type" value="Genomic_DNA"/>
</dbReference>
<reference evidence="5" key="1">
    <citation type="journal article" date="2011" name="J. Bacteriol.">
        <title>Genome sequences of eight morphologically diverse alphaproteobacteria.</title>
        <authorList>
            <consortium name="US DOE Joint Genome Institute"/>
            <person name="Brown P.J."/>
            <person name="Kysela D.T."/>
            <person name="Buechlein A."/>
            <person name="Hemmerich C."/>
            <person name="Brun Y.V."/>
        </authorList>
    </citation>
    <scope>NUCLEOTIDE SEQUENCE [LARGE SCALE GENOMIC DNA]</scope>
    <source>
        <strain evidence="5">ATCC 15264 / DSM 4735 / LMG 14903 / NBRC 16000 / CB 81</strain>
    </source>
</reference>
<feature type="region of interest" description="Disordered" evidence="2">
    <location>
        <begin position="1"/>
        <end position="21"/>
    </location>
</feature>
<dbReference type="Gene3D" id="2.60.260.20">
    <property type="entry name" value="Urease metallochaperone UreE, N-terminal domain"/>
    <property type="match status" value="2"/>
</dbReference>
<dbReference type="SMART" id="SM00271">
    <property type="entry name" value="DnaJ"/>
    <property type="match status" value="1"/>
</dbReference>
<dbReference type="SUPFAM" id="SSF46565">
    <property type="entry name" value="Chaperone J-domain"/>
    <property type="match status" value="1"/>
</dbReference>
<dbReference type="PROSITE" id="PS00636">
    <property type="entry name" value="DNAJ_1"/>
    <property type="match status" value="1"/>
</dbReference>
<dbReference type="InterPro" id="IPR036869">
    <property type="entry name" value="J_dom_sf"/>
</dbReference>
<dbReference type="SUPFAM" id="SSF49493">
    <property type="entry name" value="HSP40/DnaJ peptide-binding domain"/>
    <property type="match status" value="2"/>
</dbReference>
<dbReference type="PRINTS" id="PR00625">
    <property type="entry name" value="JDOMAIN"/>
</dbReference>
<keyword evidence="5" id="KW-1185">Reference proteome</keyword>
<dbReference type="HOGENOM" id="CLU_017633_0_0_5"/>